<dbReference type="EMBL" id="BAABHS010000038">
    <property type="protein sequence ID" value="GAA4989794.1"/>
    <property type="molecule type" value="Genomic_DNA"/>
</dbReference>
<dbReference type="RefSeq" id="WP_345679958.1">
    <property type="nucleotide sequence ID" value="NZ_BAABHS010000038.1"/>
</dbReference>
<gene>
    <name evidence="1" type="ORF">GCM10023205_71230</name>
</gene>
<protein>
    <submittedName>
        <fullName evidence="1">Uncharacterized protein</fullName>
    </submittedName>
</protein>
<keyword evidence="2" id="KW-1185">Reference proteome</keyword>
<sequence>MCALYGDIGIGGPALVAADTAQPRIEYEARWDRVTELAGQDELPWWPHHLRLPEVIGRRQPGAAPLAVKVPDSKREQTLHRAAADGGFGREADAALLDMADSIHASRVANTRMDIRAFGSGIHSKLGTVEWPIVIPVLLDELPAADEDDDEPSQDEAALAEGWREIAAASHPLAAAALEVAFLTDEKLLPYGTQVTVTVETSPVAAGCSSLRPSCRLAENWRLWSWTAQCGR</sequence>
<evidence type="ECO:0000313" key="1">
    <source>
        <dbReference type="EMBL" id="GAA4989794.1"/>
    </source>
</evidence>
<organism evidence="1 2">
    <name type="scientific">Yinghuangia aomiensis</name>
    <dbReference type="NCBI Taxonomy" id="676205"/>
    <lineage>
        <taxon>Bacteria</taxon>
        <taxon>Bacillati</taxon>
        <taxon>Actinomycetota</taxon>
        <taxon>Actinomycetes</taxon>
        <taxon>Kitasatosporales</taxon>
        <taxon>Streptomycetaceae</taxon>
        <taxon>Yinghuangia</taxon>
    </lineage>
</organism>
<reference evidence="2" key="1">
    <citation type="journal article" date="2019" name="Int. J. Syst. Evol. Microbiol.">
        <title>The Global Catalogue of Microorganisms (GCM) 10K type strain sequencing project: providing services to taxonomists for standard genome sequencing and annotation.</title>
        <authorList>
            <consortium name="The Broad Institute Genomics Platform"/>
            <consortium name="The Broad Institute Genome Sequencing Center for Infectious Disease"/>
            <person name="Wu L."/>
            <person name="Ma J."/>
        </authorList>
    </citation>
    <scope>NUCLEOTIDE SEQUENCE [LARGE SCALE GENOMIC DNA]</scope>
    <source>
        <strain evidence="2">JCM 17986</strain>
    </source>
</reference>
<accession>A0ABP9I6A9</accession>
<name>A0ABP9I6A9_9ACTN</name>
<proteinExistence type="predicted"/>
<evidence type="ECO:0000313" key="2">
    <source>
        <dbReference type="Proteomes" id="UP001500466"/>
    </source>
</evidence>
<dbReference type="Proteomes" id="UP001500466">
    <property type="component" value="Unassembled WGS sequence"/>
</dbReference>
<comment type="caution">
    <text evidence="1">The sequence shown here is derived from an EMBL/GenBank/DDBJ whole genome shotgun (WGS) entry which is preliminary data.</text>
</comment>